<comment type="caution">
    <text evidence="1">The sequence shown here is derived from an EMBL/GenBank/DDBJ whole genome shotgun (WGS) entry which is preliminary data.</text>
</comment>
<accession>A0A316H1Y8</accession>
<organism evidence="1 2">
    <name type="scientific">Mucilaginibacter oryzae</name>
    <dbReference type="NCBI Taxonomy" id="468058"/>
    <lineage>
        <taxon>Bacteria</taxon>
        <taxon>Pseudomonadati</taxon>
        <taxon>Bacteroidota</taxon>
        <taxon>Sphingobacteriia</taxon>
        <taxon>Sphingobacteriales</taxon>
        <taxon>Sphingobacteriaceae</taxon>
        <taxon>Mucilaginibacter</taxon>
    </lineage>
</organism>
<name>A0A316H1Y8_9SPHI</name>
<evidence type="ECO:0000313" key="2">
    <source>
        <dbReference type="Proteomes" id="UP000245678"/>
    </source>
</evidence>
<proteinExistence type="predicted"/>
<dbReference type="Proteomes" id="UP000245678">
    <property type="component" value="Unassembled WGS sequence"/>
</dbReference>
<gene>
    <name evidence="1" type="ORF">LX99_04226</name>
</gene>
<keyword evidence="2" id="KW-1185">Reference proteome</keyword>
<protein>
    <submittedName>
        <fullName evidence="1">Uncharacterized protein</fullName>
    </submittedName>
</protein>
<dbReference type="AlphaFoldDB" id="A0A316H1Y8"/>
<dbReference type="EMBL" id="QGHA01000011">
    <property type="protein sequence ID" value="PWK72896.1"/>
    <property type="molecule type" value="Genomic_DNA"/>
</dbReference>
<sequence>MNKLIDKDLVDRVLVEIDELEKEYQACQGLILTETDLQANLFSRLKRLFNDSYETINRGTFGSPLHTEVKFFDQIGKLTMVPDICIIAPEHLSIYHSVEFQLEFFSYRKYSSKRFEIGGDAIIIELKFCREQSGISEKHIASFQRDINKILKLQELVRTRSQGWDRLYGIFAVFNKTNSGKDNFDNFHKRNYKYHQIETVYKTGNADFSKPENQREQHGFILTSHTAC</sequence>
<dbReference type="RefSeq" id="WP_109609592.1">
    <property type="nucleotide sequence ID" value="NZ_QGHA01000011.1"/>
</dbReference>
<reference evidence="1 2" key="1">
    <citation type="submission" date="2018-05" db="EMBL/GenBank/DDBJ databases">
        <title>Genomic Encyclopedia of Archaeal and Bacterial Type Strains, Phase II (KMG-II): from individual species to whole genera.</title>
        <authorList>
            <person name="Goeker M."/>
        </authorList>
    </citation>
    <scope>NUCLEOTIDE SEQUENCE [LARGE SCALE GENOMIC DNA]</scope>
    <source>
        <strain evidence="1 2">DSM 19975</strain>
    </source>
</reference>
<evidence type="ECO:0000313" key="1">
    <source>
        <dbReference type="EMBL" id="PWK72896.1"/>
    </source>
</evidence>